<name>A0A813BH97_9DINO</name>
<feature type="compositionally biased region" description="Low complexity" evidence="6">
    <location>
        <begin position="390"/>
        <end position="406"/>
    </location>
</feature>
<evidence type="ECO:0000256" key="4">
    <source>
        <dbReference type="PROSITE-ProRule" id="PRU00283"/>
    </source>
</evidence>
<dbReference type="Gene3D" id="1.20.120.520">
    <property type="entry name" value="nmb1532 protein domain like"/>
    <property type="match status" value="1"/>
</dbReference>
<feature type="region of interest" description="Disordered" evidence="6">
    <location>
        <begin position="364"/>
        <end position="424"/>
    </location>
</feature>
<evidence type="ECO:0000256" key="2">
    <source>
        <dbReference type="ARBA" id="ARBA00023054"/>
    </source>
</evidence>
<dbReference type="GO" id="GO:0003777">
    <property type="term" value="F:microtubule motor activity"/>
    <property type="evidence" value="ECO:0007669"/>
    <property type="project" value="InterPro"/>
</dbReference>
<feature type="coiled-coil region" evidence="5">
    <location>
        <begin position="544"/>
        <end position="575"/>
    </location>
</feature>
<comment type="caution">
    <text evidence="8">The sequence shown here is derived from an EMBL/GenBank/DDBJ whole genome shotgun (WGS) entry which is preliminary data.</text>
</comment>
<evidence type="ECO:0000313" key="8">
    <source>
        <dbReference type="EMBL" id="CAE7900698.1"/>
    </source>
</evidence>
<keyword evidence="4" id="KW-0547">Nucleotide-binding</keyword>
<dbReference type="Gene3D" id="3.40.850.10">
    <property type="entry name" value="Kinesin motor domain"/>
    <property type="match status" value="1"/>
</dbReference>
<dbReference type="CDD" id="cd00106">
    <property type="entry name" value="KISc"/>
    <property type="match status" value="1"/>
</dbReference>
<protein>
    <recommendedName>
        <fullName evidence="7">Kinesin motor domain-containing protein</fullName>
    </recommendedName>
</protein>
<organism evidence="8 9">
    <name type="scientific">Symbiodinium necroappetens</name>
    <dbReference type="NCBI Taxonomy" id="1628268"/>
    <lineage>
        <taxon>Eukaryota</taxon>
        <taxon>Sar</taxon>
        <taxon>Alveolata</taxon>
        <taxon>Dinophyceae</taxon>
        <taxon>Suessiales</taxon>
        <taxon>Symbiodiniaceae</taxon>
        <taxon>Symbiodinium</taxon>
    </lineage>
</organism>
<dbReference type="GO" id="GO:0005874">
    <property type="term" value="C:microtubule"/>
    <property type="evidence" value="ECO:0007669"/>
    <property type="project" value="UniProtKB-KW"/>
</dbReference>
<dbReference type="InterPro" id="IPR001752">
    <property type="entry name" value="Kinesin_motor_dom"/>
</dbReference>
<dbReference type="EMBL" id="CAJNJA010070375">
    <property type="protein sequence ID" value="CAE7900698.1"/>
    <property type="molecule type" value="Genomic_DNA"/>
</dbReference>
<dbReference type="CDD" id="cd12108">
    <property type="entry name" value="Hr-like"/>
    <property type="match status" value="1"/>
</dbReference>
<dbReference type="GO" id="GO:0007018">
    <property type="term" value="P:microtubule-based movement"/>
    <property type="evidence" value="ECO:0007669"/>
    <property type="project" value="InterPro"/>
</dbReference>
<dbReference type="GO" id="GO:0005524">
    <property type="term" value="F:ATP binding"/>
    <property type="evidence" value="ECO:0007669"/>
    <property type="project" value="UniProtKB-UniRule"/>
</dbReference>
<feature type="region of interest" description="Disordered" evidence="6">
    <location>
        <begin position="465"/>
        <end position="493"/>
    </location>
</feature>
<dbReference type="InterPro" id="IPR027417">
    <property type="entry name" value="P-loop_NTPase"/>
</dbReference>
<dbReference type="GO" id="GO:0008017">
    <property type="term" value="F:microtubule binding"/>
    <property type="evidence" value="ECO:0007669"/>
    <property type="project" value="InterPro"/>
</dbReference>
<feature type="binding site" evidence="4">
    <location>
        <begin position="92"/>
        <end position="99"/>
    </location>
    <ligand>
        <name>ATP</name>
        <dbReference type="ChEBI" id="CHEBI:30616"/>
    </ligand>
</feature>
<comment type="similarity">
    <text evidence="4">Belongs to the TRAFAC class myosin-kinesin ATPase superfamily. Kinesin family.</text>
</comment>
<accession>A0A813BH97</accession>
<dbReference type="SMART" id="SM00129">
    <property type="entry name" value="KISc"/>
    <property type="match status" value="1"/>
</dbReference>
<dbReference type="InterPro" id="IPR012312">
    <property type="entry name" value="Hemerythrin-like"/>
</dbReference>
<keyword evidence="1" id="KW-0493">Microtubule</keyword>
<dbReference type="OrthoDB" id="3176171at2759"/>
<evidence type="ECO:0000313" key="9">
    <source>
        <dbReference type="Proteomes" id="UP000601435"/>
    </source>
</evidence>
<gene>
    <name evidence="8" type="ORF">SNEC2469_LOCUS30315</name>
</gene>
<evidence type="ECO:0000256" key="5">
    <source>
        <dbReference type="SAM" id="Coils"/>
    </source>
</evidence>
<feature type="non-terminal residue" evidence="8">
    <location>
        <position position="1034"/>
    </location>
</feature>
<sequence>APAGGSNLCGEVCPVRVVARFRPPVSEEEQEENPAFTVDAAGVVESADHLHCFRLDSAFGQETSQQQVYEDVGRRVVQDVLSGYNGTILAYGPTGSGKTFCMFGPPQGRSPRDLEGLVPRAVEQVLQHVQQSAGTKLQCSFFEVYLDRVRDFLSPKTPNPQLKEFPGGVEGLTYKEISTAAEALQILRLGLRLRVAANTSLNEHSSRSHAIFSLLLRQTQKSGIRACKLALVDLAGSEKVRKSGSVGGMLEEAKKINSSLSALGHVIEALSERRPHVPYRDSRLTRLLEESLGGNCRTTLLVACSSSSIHASETLSSLRFAVRARKVENSVGLTVSSPHQSSQSSDRQLERRIAQLRRELARLESRRSASRSLSADRRRSSRSTVAKSMSTSSLSPERPRSSRISPAAGATKDNKATSHAGQSHLDVPEALPICNSVTLLGSCRSTADPGSGVSSTCSVAAVSTGSAAGTPLSRDRDATAREESPCPPTTRGSYSFLIEATPLADMPVTLKGWTANQSSVQILCGGTDISEVQPLEIEGGRPMATERSGRCRELERQLEAERRQHALELESLQRQHIEGRLQASLTSLSPVRSTAPGASRLAALAKSVPCSNVDSIARTRSSEGLKLSARNDEVTTDVQSILDFGAKSRSEPLAAIASIACCELHPLSRAKQLKSTAKSIDLGEAGQGLASEVCASAGGPKLPCTSDFLRFEFDTAPELHPMSSIRKRYAKAVFVCSLPVPVQLSGYTVDSLTSGMLAGTARIKSLADGFRHCQSLSLRPLVAVPVVTEAKDWRDEALLVPHECIRWWNANLLEILADFEPVKRPTSAWKTKVLMDFMDNYYVPCVHHHHRSEEEIYNPGILEKCKSMGVADPFTKVKKDHETLVALLDKVVTFRKPIESGDAKAVEEFKTAMKEMIKFMEEHLAEEEQDYPKIFADCQLTQEEEGVLLNKILEGLGLDGSKKFLPPIMYAMVLWRGKDKMMEWEAKLPGPIRMLNSNCWLNDFHENQLRVLEALKKEEAFEPHPPSCNLCSVM</sequence>
<dbReference type="Pfam" id="PF01814">
    <property type="entry name" value="Hemerythrin"/>
    <property type="match status" value="1"/>
</dbReference>
<keyword evidence="9" id="KW-1185">Reference proteome</keyword>
<dbReference type="PANTHER" id="PTHR47968:SF36">
    <property type="entry name" value="KINESIN HEAVY CHAIN ISOFORM X1"/>
    <property type="match status" value="1"/>
</dbReference>
<evidence type="ECO:0000259" key="7">
    <source>
        <dbReference type="PROSITE" id="PS50067"/>
    </source>
</evidence>
<keyword evidence="4" id="KW-0067">ATP-binding</keyword>
<feature type="domain" description="Kinesin motor" evidence="7">
    <location>
        <begin position="14"/>
        <end position="327"/>
    </location>
</feature>
<dbReference type="InterPro" id="IPR036961">
    <property type="entry name" value="Kinesin_motor_dom_sf"/>
</dbReference>
<dbReference type="PANTHER" id="PTHR47968">
    <property type="entry name" value="CENTROMERE PROTEIN E"/>
    <property type="match status" value="1"/>
</dbReference>
<evidence type="ECO:0000256" key="6">
    <source>
        <dbReference type="SAM" id="MobiDB-lite"/>
    </source>
</evidence>
<proteinExistence type="inferred from homology"/>
<dbReference type="SUPFAM" id="SSF52540">
    <property type="entry name" value="P-loop containing nucleoside triphosphate hydrolases"/>
    <property type="match status" value="1"/>
</dbReference>
<keyword evidence="3 4" id="KW-0505">Motor protein</keyword>
<dbReference type="InterPro" id="IPR027640">
    <property type="entry name" value="Kinesin-like_fam"/>
</dbReference>
<dbReference type="Proteomes" id="UP000601435">
    <property type="component" value="Unassembled WGS sequence"/>
</dbReference>
<dbReference type="Pfam" id="PF00225">
    <property type="entry name" value="Kinesin"/>
    <property type="match status" value="1"/>
</dbReference>
<evidence type="ECO:0000256" key="1">
    <source>
        <dbReference type="ARBA" id="ARBA00022701"/>
    </source>
</evidence>
<dbReference type="PROSITE" id="PS50067">
    <property type="entry name" value="KINESIN_MOTOR_2"/>
    <property type="match status" value="1"/>
</dbReference>
<dbReference type="PRINTS" id="PR00380">
    <property type="entry name" value="KINESINHEAVY"/>
</dbReference>
<feature type="compositionally biased region" description="Basic and acidic residues" evidence="6">
    <location>
        <begin position="473"/>
        <end position="484"/>
    </location>
</feature>
<keyword evidence="2 5" id="KW-0175">Coiled coil</keyword>
<reference evidence="8" key="1">
    <citation type="submission" date="2021-02" db="EMBL/GenBank/DDBJ databases">
        <authorList>
            <person name="Dougan E. K."/>
            <person name="Rhodes N."/>
            <person name="Thang M."/>
            <person name="Chan C."/>
        </authorList>
    </citation>
    <scope>NUCLEOTIDE SEQUENCE</scope>
</reference>
<evidence type="ECO:0000256" key="3">
    <source>
        <dbReference type="ARBA" id="ARBA00023175"/>
    </source>
</evidence>
<dbReference type="AlphaFoldDB" id="A0A813BH97"/>